<evidence type="ECO:0000313" key="3">
    <source>
        <dbReference type="EMBL" id="KAJ8035445.1"/>
    </source>
</evidence>
<proteinExistence type="predicted"/>
<dbReference type="AlphaFoldDB" id="A0A9Q1H7L9"/>
<dbReference type="CDD" id="cd00054">
    <property type="entry name" value="EGF_CA"/>
    <property type="match status" value="1"/>
</dbReference>
<reference evidence="3" key="1">
    <citation type="submission" date="2021-10" db="EMBL/GenBank/DDBJ databases">
        <title>Tropical sea cucumber genome reveals ecological adaptation and Cuvierian tubules defense mechanism.</title>
        <authorList>
            <person name="Chen T."/>
        </authorList>
    </citation>
    <scope>NUCLEOTIDE SEQUENCE</scope>
    <source>
        <strain evidence="3">Nanhai2018</strain>
        <tissue evidence="3">Muscle</tissue>
    </source>
</reference>
<comment type="caution">
    <text evidence="1">Lacks conserved residue(s) required for the propagation of feature annotation.</text>
</comment>
<keyword evidence="4" id="KW-1185">Reference proteome</keyword>
<dbReference type="SUPFAM" id="SSF57196">
    <property type="entry name" value="EGF/Laminin"/>
    <property type="match status" value="1"/>
</dbReference>
<gene>
    <name evidence="3" type="ORF">HOLleu_22673</name>
</gene>
<keyword evidence="1" id="KW-0245">EGF-like domain</keyword>
<dbReference type="Gene3D" id="2.10.25.10">
    <property type="entry name" value="Laminin"/>
    <property type="match status" value="1"/>
</dbReference>
<accession>A0A9Q1H7L9</accession>
<comment type="caution">
    <text evidence="3">The sequence shown here is derived from an EMBL/GenBank/DDBJ whole genome shotgun (WGS) entry which is preliminary data.</text>
</comment>
<evidence type="ECO:0000313" key="4">
    <source>
        <dbReference type="Proteomes" id="UP001152320"/>
    </source>
</evidence>
<dbReference type="InterPro" id="IPR000742">
    <property type="entry name" value="EGF"/>
</dbReference>
<evidence type="ECO:0000259" key="2">
    <source>
        <dbReference type="PROSITE" id="PS50026"/>
    </source>
</evidence>
<feature type="disulfide bond" evidence="1">
    <location>
        <begin position="391"/>
        <end position="400"/>
    </location>
</feature>
<dbReference type="Proteomes" id="UP001152320">
    <property type="component" value="Chromosome 10"/>
</dbReference>
<keyword evidence="1" id="KW-1015">Disulfide bond</keyword>
<dbReference type="PROSITE" id="PS50026">
    <property type="entry name" value="EGF_3"/>
    <property type="match status" value="1"/>
</dbReference>
<evidence type="ECO:0000256" key="1">
    <source>
        <dbReference type="PROSITE-ProRule" id="PRU00076"/>
    </source>
</evidence>
<dbReference type="EMBL" id="JAIZAY010000010">
    <property type="protein sequence ID" value="KAJ8035445.1"/>
    <property type="molecule type" value="Genomic_DNA"/>
</dbReference>
<feature type="domain" description="EGF-like" evidence="2">
    <location>
        <begin position="369"/>
        <end position="401"/>
    </location>
</feature>
<dbReference type="PROSITE" id="PS00022">
    <property type="entry name" value="EGF_1"/>
    <property type="match status" value="1"/>
</dbReference>
<organism evidence="3 4">
    <name type="scientific">Holothuria leucospilota</name>
    <name type="common">Black long sea cucumber</name>
    <name type="synonym">Mertensiothuria leucospilota</name>
    <dbReference type="NCBI Taxonomy" id="206669"/>
    <lineage>
        <taxon>Eukaryota</taxon>
        <taxon>Metazoa</taxon>
        <taxon>Echinodermata</taxon>
        <taxon>Eleutherozoa</taxon>
        <taxon>Echinozoa</taxon>
        <taxon>Holothuroidea</taxon>
        <taxon>Aspidochirotacea</taxon>
        <taxon>Aspidochirotida</taxon>
        <taxon>Holothuriidae</taxon>
        <taxon>Holothuria</taxon>
    </lineage>
</organism>
<sequence>MDGGIEIRQSKVVGMIVPLQWGHGAIIRFNEPAVRVVIDDPVSTLDENVMATITITDDDGVTPLANGAVVSFNVNLEYDAFLPFDRVMEPTAPLSITADGISTDFPVTLFVVGGETPFFQISFKLIATLQSDGGSAVPATVMERSTVEFRIYTSIAFHPQFLVLNPAVLKRKGDEDLYVYGIGSRTFQDTDDEIILWKDGSVVTGSRTLLLRRSFDTAATDQGKYWKIKRFSKRNDQRFGVYEMTSMFQVAFVLENVTAIVNPLSEHLNTNGIKTITVYRKTSDPTLLEAPLNFGVRRTSLSGSIRWFKDRRRVNTGPRYTIRKAEDAGLYILHRYTRRRRCWYAQILVHLARCNRNEVSILGSCIPSDGVPCQCLNGGVCYDVFSPICQCPPCFRGIFCEHIVTVYLLYSLKEPSPTALSRSARAGILSVEISLAGTRDARDTSSVWEETMAVAVDVDGKDQNVTSHVGTDFTEQTALRDATVLVRHVIDLQELA</sequence>
<protein>
    <recommendedName>
        <fullName evidence="2">EGF-like domain-containing protein</fullName>
    </recommendedName>
</protein>
<name>A0A9Q1H7L9_HOLLE</name>